<dbReference type="SUPFAM" id="SSF52499">
    <property type="entry name" value="Isochorismatase-like hydrolases"/>
    <property type="match status" value="1"/>
</dbReference>
<dbReference type="AlphaFoldDB" id="A0A7Y7XY03"/>
<sequence length="237" mass="25581">MFAFPSKSLPQLFAALCAGLSLSLSLPMQAVAGENPPPTIRAMFGAKPLERLEPASTALLVIDFQNEYFTGRMPIPDGPGALEKTRELIAFADRAKIPVYHIQHVAPAGSPVFARGSEGWKFHPDMRPRQQDKVLEKTTVSVFASTDLDARLKRDGIRTLIISGLMTHACVAGAARDAAPLGYQVVVASDATATRAITRYNGEGVDKDSLHRAALAEIEDTFGDVLTTAQIMRLSLH</sequence>
<dbReference type="EMBL" id="JACAQE010000003">
    <property type="protein sequence ID" value="NWC14394.1"/>
    <property type="molecule type" value="Genomic_DNA"/>
</dbReference>
<dbReference type="Pfam" id="PF00857">
    <property type="entry name" value="Isochorismatase"/>
    <property type="match status" value="1"/>
</dbReference>
<protein>
    <submittedName>
        <fullName evidence="4">Cysteine hydrolase</fullName>
    </submittedName>
</protein>
<organism evidence="4 5">
    <name type="scientific">Pseudomonas gingeri</name>
    <dbReference type="NCBI Taxonomy" id="117681"/>
    <lineage>
        <taxon>Bacteria</taxon>
        <taxon>Pseudomonadati</taxon>
        <taxon>Pseudomonadota</taxon>
        <taxon>Gammaproteobacteria</taxon>
        <taxon>Pseudomonadales</taxon>
        <taxon>Pseudomonadaceae</taxon>
        <taxon>Pseudomonas</taxon>
    </lineage>
</organism>
<comment type="caution">
    <text evidence="4">The sequence shown here is derived from an EMBL/GenBank/DDBJ whole genome shotgun (WGS) entry which is preliminary data.</text>
</comment>
<proteinExistence type="predicted"/>
<gene>
    <name evidence="4" type="ORF">HX845_12100</name>
</gene>
<dbReference type="Proteomes" id="UP000517547">
    <property type="component" value="Unassembled WGS sequence"/>
</dbReference>
<feature type="domain" description="Isochorismatase-like" evidence="3">
    <location>
        <begin position="57"/>
        <end position="230"/>
    </location>
</feature>
<keyword evidence="1 4" id="KW-0378">Hydrolase</keyword>
<dbReference type="InterPro" id="IPR000868">
    <property type="entry name" value="Isochorismatase-like_dom"/>
</dbReference>
<feature type="signal peptide" evidence="2">
    <location>
        <begin position="1"/>
        <end position="32"/>
    </location>
</feature>
<evidence type="ECO:0000256" key="2">
    <source>
        <dbReference type="SAM" id="SignalP"/>
    </source>
</evidence>
<reference evidence="4 5" key="1">
    <citation type="submission" date="2020-04" db="EMBL/GenBank/DDBJ databases">
        <title>Molecular characterization of pseudomonads from Agaricus bisporus reveal novel blotch 2 pathogens in Western Europe.</title>
        <authorList>
            <person name="Taparia T."/>
            <person name="Krijger M."/>
            <person name="Haynes E."/>
            <person name="Elpinstone J.G."/>
            <person name="Noble R."/>
            <person name="Van Der Wolf J."/>
        </authorList>
    </citation>
    <scope>NUCLEOTIDE SEQUENCE [LARGE SCALE GENOMIC DNA]</scope>
    <source>
        <strain evidence="4 5">IPO3738</strain>
    </source>
</reference>
<dbReference type="CDD" id="cd01014">
    <property type="entry name" value="nicotinamidase_related"/>
    <property type="match status" value="1"/>
</dbReference>
<dbReference type="Gene3D" id="3.40.50.850">
    <property type="entry name" value="Isochorismatase-like"/>
    <property type="match status" value="1"/>
</dbReference>
<dbReference type="InterPro" id="IPR036380">
    <property type="entry name" value="Isochorismatase-like_sf"/>
</dbReference>
<dbReference type="RefSeq" id="WP_017125469.1">
    <property type="nucleotide sequence ID" value="NZ_JACAQE010000003.1"/>
</dbReference>
<evidence type="ECO:0000256" key="1">
    <source>
        <dbReference type="ARBA" id="ARBA00022801"/>
    </source>
</evidence>
<evidence type="ECO:0000313" key="5">
    <source>
        <dbReference type="Proteomes" id="UP000517547"/>
    </source>
</evidence>
<dbReference type="PANTHER" id="PTHR43540:SF6">
    <property type="entry name" value="ISOCHORISMATASE-LIKE DOMAIN-CONTAINING PROTEIN"/>
    <property type="match status" value="1"/>
</dbReference>
<name>A0A7Y7XY03_9PSED</name>
<dbReference type="GO" id="GO:0016787">
    <property type="term" value="F:hydrolase activity"/>
    <property type="evidence" value="ECO:0007669"/>
    <property type="project" value="UniProtKB-KW"/>
</dbReference>
<evidence type="ECO:0000313" key="4">
    <source>
        <dbReference type="EMBL" id="NWC14394.1"/>
    </source>
</evidence>
<dbReference type="PANTHER" id="PTHR43540">
    <property type="entry name" value="PEROXYUREIDOACRYLATE/UREIDOACRYLATE AMIDOHYDROLASE-RELATED"/>
    <property type="match status" value="1"/>
</dbReference>
<evidence type="ECO:0000259" key="3">
    <source>
        <dbReference type="Pfam" id="PF00857"/>
    </source>
</evidence>
<feature type="chain" id="PRO_5031569702" evidence="2">
    <location>
        <begin position="33"/>
        <end position="237"/>
    </location>
</feature>
<keyword evidence="2" id="KW-0732">Signal</keyword>
<dbReference type="InterPro" id="IPR050272">
    <property type="entry name" value="Isochorismatase-like_hydrls"/>
</dbReference>
<accession>A0A7Y7XY03</accession>